<dbReference type="InterPro" id="IPR007160">
    <property type="entry name" value="DUF362"/>
</dbReference>
<evidence type="ECO:0000256" key="4">
    <source>
        <dbReference type="ARBA" id="ARBA00023014"/>
    </source>
</evidence>
<accession>X1H3C9</accession>
<keyword evidence="4" id="KW-0411">Iron-sulfur</keyword>
<name>X1H3C9_9ZZZZ</name>
<dbReference type="PROSITE" id="PS51379">
    <property type="entry name" value="4FE4S_FER_2"/>
    <property type="match status" value="2"/>
</dbReference>
<dbReference type="AlphaFoldDB" id="X1H3C9"/>
<sequence length="274" mass="29697">TEVYFFTEVEKLLSALDLLGIEDFRGARVPIKLHMGEPGNRYYISPSTVKLTVGRLKDIGAEPFLFDTTVAYPGPRSTRDGYERAAYRHGFGEDKMGCEVVIGEEGMKVVSGGHSFEVAKEIYESTHLVVMSHVKGHIGAGFGGAIKNLGMGGVTKGTKRMIHNMSTPRFLAEKCDLCGDCAEVCPYHAITVNSDWKYDSIACGGCGKCVSACPSGALSYKVMDLQKGLALAAKACIWGKRVLYINALVNITRDCDCEPHPEPIICPDIGYLAS</sequence>
<dbReference type="Pfam" id="PF12838">
    <property type="entry name" value="Fer4_7"/>
    <property type="match status" value="1"/>
</dbReference>
<dbReference type="PANTHER" id="PTHR24960">
    <property type="entry name" value="PHOTOSYSTEM I IRON-SULFUR CENTER-RELATED"/>
    <property type="match status" value="1"/>
</dbReference>
<dbReference type="InterPro" id="IPR017896">
    <property type="entry name" value="4Fe4S_Fe-S-bd"/>
</dbReference>
<dbReference type="Gene3D" id="3.30.70.20">
    <property type="match status" value="1"/>
</dbReference>
<dbReference type="PANTHER" id="PTHR24960:SF83">
    <property type="entry name" value="4FE-4S FERREDOXIN-TYPE DOMAIN-CONTAINING PROTEIN"/>
    <property type="match status" value="1"/>
</dbReference>
<organism evidence="6">
    <name type="scientific">marine sediment metagenome</name>
    <dbReference type="NCBI Taxonomy" id="412755"/>
    <lineage>
        <taxon>unclassified sequences</taxon>
        <taxon>metagenomes</taxon>
        <taxon>ecological metagenomes</taxon>
    </lineage>
</organism>
<evidence type="ECO:0000256" key="2">
    <source>
        <dbReference type="ARBA" id="ARBA00022723"/>
    </source>
</evidence>
<dbReference type="Pfam" id="PF04015">
    <property type="entry name" value="DUF362"/>
    <property type="match status" value="1"/>
</dbReference>
<dbReference type="SUPFAM" id="SSF54862">
    <property type="entry name" value="4Fe-4S ferredoxins"/>
    <property type="match status" value="1"/>
</dbReference>
<gene>
    <name evidence="6" type="ORF">S03H2_40762</name>
</gene>
<feature type="non-terminal residue" evidence="6">
    <location>
        <position position="274"/>
    </location>
</feature>
<evidence type="ECO:0000313" key="6">
    <source>
        <dbReference type="EMBL" id="GAH64671.1"/>
    </source>
</evidence>
<dbReference type="GO" id="GO:0051539">
    <property type="term" value="F:4 iron, 4 sulfur cluster binding"/>
    <property type="evidence" value="ECO:0007669"/>
    <property type="project" value="UniProtKB-KW"/>
</dbReference>
<dbReference type="EMBL" id="BARU01025289">
    <property type="protein sequence ID" value="GAH64671.1"/>
    <property type="molecule type" value="Genomic_DNA"/>
</dbReference>
<evidence type="ECO:0000256" key="3">
    <source>
        <dbReference type="ARBA" id="ARBA00023004"/>
    </source>
</evidence>
<reference evidence="6" key="1">
    <citation type="journal article" date="2014" name="Front. Microbiol.">
        <title>High frequency of phylogenetically diverse reductive dehalogenase-homologous genes in deep subseafloor sedimentary metagenomes.</title>
        <authorList>
            <person name="Kawai M."/>
            <person name="Futagami T."/>
            <person name="Toyoda A."/>
            <person name="Takaki Y."/>
            <person name="Nishi S."/>
            <person name="Hori S."/>
            <person name="Arai W."/>
            <person name="Tsubouchi T."/>
            <person name="Morono Y."/>
            <person name="Uchiyama I."/>
            <person name="Ito T."/>
            <person name="Fujiyama A."/>
            <person name="Inagaki F."/>
            <person name="Takami H."/>
        </authorList>
    </citation>
    <scope>NUCLEOTIDE SEQUENCE</scope>
    <source>
        <strain evidence="6">Expedition CK06-06</strain>
    </source>
</reference>
<comment type="caution">
    <text evidence="6">The sequence shown here is derived from an EMBL/GenBank/DDBJ whole genome shotgun (WGS) entry which is preliminary data.</text>
</comment>
<feature type="non-terminal residue" evidence="6">
    <location>
        <position position="1"/>
    </location>
</feature>
<evidence type="ECO:0000259" key="5">
    <source>
        <dbReference type="PROSITE" id="PS51379"/>
    </source>
</evidence>
<keyword evidence="3" id="KW-0408">Iron</keyword>
<feature type="domain" description="4Fe-4S ferredoxin-type" evidence="5">
    <location>
        <begin position="166"/>
        <end position="195"/>
    </location>
</feature>
<dbReference type="InterPro" id="IPR050157">
    <property type="entry name" value="PSI_iron-sulfur_center"/>
</dbReference>
<keyword evidence="1" id="KW-0004">4Fe-4S</keyword>
<protein>
    <recommendedName>
        <fullName evidence="5">4Fe-4S ferredoxin-type domain-containing protein</fullName>
    </recommendedName>
</protein>
<feature type="domain" description="4Fe-4S ferredoxin-type" evidence="5">
    <location>
        <begin position="197"/>
        <end position="223"/>
    </location>
</feature>
<dbReference type="InterPro" id="IPR017900">
    <property type="entry name" value="4Fe4S_Fe_S_CS"/>
</dbReference>
<dbReference type="PROSITE" id="PS00198">
    <property type="entry name" value="4FE4S_FER_1"/>
    <property type="match status" value="2"/>
</dbReference>
<dbReference type="GO" id="GO:0046872">
    <property type="term" value="F:metal ion binding"/>
    <property type="evidence" value="ECO:0007669"/>
    <property type="project" value="UniProtKB-KW"/>
</dbReference>
<evidence type="ECO:0000256" key="1">
    <source>
        <dbReference type="ARBA" id="ARBA00022485"/>
    </source>
</evidence>
<proteinExistence type="predicted"/>
<keyword evidence="2" id="KW-0479">Metal-binding</keyword>